<keyword evidence="2" id="KW-0560">Oxidoreductase</keyword>
<keyword evidence="4" id="KW-1185">Reference proteome</keyword>
<dbReference type="CDD" id="cd05233">
    <property type="entry name" value="SDR_c"/>
    <property type="match status" value="1"/>
</dbReference>
<dbReference type="EMBL" id="JADBEM010000001">
    <property type="protein sequence ID" value="MBE1603270.1"/>
    <property type="molecule type" value="Genomic_DNA"/>
</dbReference>
<dbReference type="PRINTS" id="PR00081">
    <property type="entry name" value="GDHRDH"/>
</dbReference>
<name>A0A927R8T1_9ACTN</name>
<dbReference type="PANTHER" id="PTHR43115:SF4">
    <property type="entry name" value="DEHYDROGENASE_REDUCTASE SDR FAMILY MEMBER 11"/>
    <property type="match status" value="1"/>
</dbReference>
<evidence type="ECO:0000256" key="2">
    <source>
        <dbReference type="ARBA" id="ARBA00023002"/>
    </source>
</evidence>
<evidence type="ECO:0000256" key="1">
    <source>
        <dbReference type="ARBA" id="ARBA00006484"/>
    </source>
</evidence>
<proteinExistence type="inferred from homology"/>
<dbReference type="GO" id="GO:0016491">
    <property type="term" value="F:oxidoreductase activity"/>
    <property type="evidence" value="ECO:0007669"/>
    <property type="project" value="UniProtKB-KW"/>
</dbReference>
<evidence type="ECO:0000313" key="4">
    <source>
        <dbReference type="Proteomes" id="UP000638648"/>
    </source>
</evidence>
<gene>
    <name evidence="3" type="ORF">HEB94_000118</name>
</gene>
<dbReference type="Proteomes" id="UP000638648">
    <property type="component" value="Unassembled WGS sequence"/>
</dbReference>
<protein>
    <submittedName>
        <fullName evidence="3">NADP-dependent 3-hydroxy acid dehydrogenase YdfG</fullName>
    </submittedName>
</protein>
<dbReference type="Gene3D" id="3.40.50.720">
    <property type="entry name" value="NAD(P)-binding Rossmann-like Domain"/>
    <property type="match status" value="1"/>
</dbReference>
<dbReference type="RefSeq" id="WP_192748143.1">
    <property type="nucleotide sequence ID" value="NZ_BAABJL010000055.1"/>
</dbReference>
<dbReference type="AlphaFoldDB" id="A0A927R8T1"/>
<accession>A0A927R8T1</accession>
<dbReference type="PANTHER" id="PTHR43115">
    <property type="entry name" value="DEHYDROGENASE/REDUCTASE SDR FAMILY MEMBER 11"/>
    <property type="match status" value="1"/>
</dbReference>
<dbReference type="InterPro" id="IPR036291">
    <property type="entry name" value="NAD(P)-bd_dom_sf"/>
</dbReference>
<organism evidence="3 4">
    <name type="scientific">Actinopolymorpha pittospori</name>
    <dbReference type="NCBI Taxonomy" id="648752"/>
    <lineage>
        <taxon>Bacteria</taxon>
        <taxon>Bacillati</taxon>
        <taxon>Actinomycetota</taxon>
        <taxon>Actinomycetes</taxon>
        <taxon>Propionibacteriales</taxon>
        <taxon>Actinopolymorphaceae</taxon>
        <taxon>Actinopolymorpha</taxon>
    </lineage>
</organism>
<dbReference type="SUPFAM" id="SSF51735">
    <property type="entry name" value="NAD(P)-binding Rossmann-fold domains"/>
    <property type="match status" value="1"/>
</dbReference>
<sequence>MSTNQLEEPPREDQKVVLVTGASSGIGAAIAARLVRQGHHVLAGARRTGRLHTLTERTTDVASHSGGSLHPVRLDVTNRSGVEAFVQIALDRFGRVDVLVNNAGVMPLSRLDSVLVEEWDRMIDVNVRGLLHGIAAVLPHFTPGVVSSELAATITDPGAAQAMRTYRAHAIEPDAVAEAVSYAVAQPADVDVDVNEIVLRPARQR</sequence>
<reference evidence="3" key="1">
    <citation type="submission" date="2020-10" db="EMBL/GenBank/DDBJ databases">
        <title>Sequencing the genomes of 1000 actinobacteria strains.</title>
        <authorList>
            <person name="Klenk H.-P."/>
        </authorList>
    </citation>
    <scope>NUCLEOTIDE SEQUENCE</scope>
    <source>
        <strain evidence="3">DSM 45354</strain>
    </source>
</reference>
<comment type="similarity">
    <text evidence="1">Belongs to the short-chain dehydrogenases/reductases (SDR) family.</text>
</comment>
<dbReference type="Pfam" id="PF00106">
    <property type="entry name" value="adh_short"/>
    <property type="match status" value="1"/>
</dbReference>
<evidence type="ECO:0000313" key="3">
    <source>
        <dbReference type="EMBL" id="MBE1603270.1"/>
    </source>
</evidence>
<comment type="caution">
    <text evidence="3">The sequence shown here is derived from an EMBL/GenBank/DDBJ whole genome shotgun (WGS) entry which is preliminary data.</text>
</comment>
<dbReference type="InterPro" id="IPR002347">
    <property type="entry name" value="SDR_fam"/>
</dbReference>